<reference evidence="2" key="1">
    <citation type="submission" date="2013-04" db="EMBL/GenBank/DDBJ databases">
        <authorList>
            <person name="Qu J."/>
            <person name="Murali S.C."/>
            <person name="Bandaranaike D."/>
            <person name="Bellair M."/>
            <person name="Blankenburg K."/>
            <person name="Chao H."/>
            <person name="Dinh H."/>
            <person name="Doddapaneni H."/>
            <person name="Downs B."/>
            <person name="Dugan-Rocha S."/>
            <person name="Elkadiri S."/>
            <person name="Gnanaolivu R.D."/>
            <person name="Hernandez B."/>
            <person name="Javaid M."/>
            <person name="Jayaseelan J.C."/>
            <person name="Lee S."/>
            <person name="Li M."/>
            <person name="Ming W."/>
            <person name="Munidasa M."/>
            <person name="Muniz J."/>
            <person name="Nguyen L."/>
            <person name="Ongeri F."/>
            <person name="Osuji N."/>
            <person name="Pu L.-L."/>
            <person name="Puazo M."/>
            <person name="Qu C."/>
            <person name="Quiroz J."/>
            <person name="Raj R."/>
            <person name="Weissenberger G."/>
            <person name="Xin Y."/>
            <person name="Zou X."/>
            <person name="Han Y."/>
            <person name="Richards S."/>
            <person name="Worley K."/>
            <person name="Muzny D."/>
            <person name="Gibbs R."/>
        </authorList>
    </citation>
    <scope>NUCLEOTIDE SEQUENCE</scope>
    <source>
        <strain evidence="2">Sampled in the wild</strain>
    </source>
</reference>
<dbReference type="SUPFAM" id="SSF48726">
    <property type="entry name" value="Immunoglobulin"/>
    <property type="match status" value="1"/>
</dbReference>
<evidence type="ECO:0000313" key="3">
    <source>
        <dbReference type="Proteomes" id="UP000792457"/>
    </source>
</evidence>
<accession>A0A8K0KGS8</accession>
<evidence type="ECO:0000313" key="2">
    <source>
        <dbReference type="EMBL" id="KAG8234954.1"/>
    </source>
</evidence>
<protein>
    <recommendedName>
        <fullName evidence="4">Immunoglobulin I-set domain-containing protein</fullName>
    </recommendedName>
</protein>
<evidence type="ECO:0000256" key="1">
    <source>
        <dbReference type="SAM" id="MobiDB-lite"/>
    </source>
</evidence>
<dbReference type="OrthoDB" id="10012075at2759"/>
<dbReference type="AlphaFoldDB" id="A0A8K0KGS8"/>
<reference evidence="2" key="2">
    <citation type="submission" date="2017-10" db="EMBL/GenBank/DDBJ databases">
        <title>Ladona fulva Genome sequencing and assembly.</title>
        <authorList>
            <person name="Murali S."/>
            <person name="Richards S."/>
            <person name="Bandaranaike D."/>
            <person name="Bellair M."/>
            <person name="Blankenburg K."/>
            <person name="Chao H."/>
            <person name="Dinh H."/>
            <person name="Doddapaneni H."/>
            <person name="Dugan-Rocha S."/>
            <person name="Elkadiri S."/>
            <person name="Gnanaolivu R."/>
            <person name="Hernandez B."/>
            <person name="Skinner E."/>
            <person name="Javaid M."/>
            <person name="Lee S."/>
            <person name="Li M."/>
            <person name="Ming W."/>
            <person name="Munidasa M."/>
            <person name="Muniz J."/>
            <person name="Nguyen L."/>
            <person name="Hughes D."/>
            <person name="Osuji N."/>
            <person name="Pu L.-L."/>
            <person name="Puazo M."/>
            <person name="Qu C."/>
            <person name="Quiroz J."/>
            <person name="Raj R."/>
            <person name="Weissenberger G."/>
            <person name="Xin Y."/>
            <person name="Zou X."/>
            <person name="Han Y."/>
            <person name="Worley K."/>
            <person name="Muzny D."/>
            <person name="Gibbs R."/>
        </authorList>
    </citation>
    <scope>NUCLEOTIDE SEQUENCE</scope>
    <source>
        <strain evidence="2">Sampled in the wild</strain>
    </source>
</reference>
<proteinExistence type="predicted"/>
<evidence type="ECO:0008006" key="4">
    <source>
        <dbReference type="Google" id="ProtNLM"/>
    </source>
</evidence>
<keyword evidence="3" id="KW-1185">Reference proteome</keyword>
<feature type="region of interest" description="Disordered" evidence="1">
    <location>
        <begin position="35"/>
        <end position="60"/>
    </location>
</feature>
<dbReference type="InterPro" id="IPR036179">
    <property type="entry name" value="Ig-like_dom_sf"/>
</dbReference>
<dbReference type="Gene3D" id="2.60.40.10">
    <property type="entry name" value="Immunoglobulins"/>
    <property type="match status" value="1"/>
</dbReference>
<name>A0A8K0KGS8_LADFU</name>
<gene>
    <name evidence="2" type="ORF">J437_LFUL009149</name>
</gene>
<dbReference type="InterPro" id="IPR013783">
    <property type="entry name" value="Ig-like_fold"/>
</dbReference>
<organism evidence="2 3">
    <name type="scientific">Ladona fulva</name>
    <name type="common">Scarce chaser dragonfly</name>
    <name type="synonym">Libellula fulva</name>
    <dbReference type="NCBI Taxonomy" id="123851"/>
    <lineage>
        <taxon>Eukaryota</taxon>
        <taxon>Metazoa</taxon>
        <taxon>Ecdysozoa</taxon>
        <taxon>Arthropoda</taxon>
        <taxon>Hexapoda</taxon>
        <taxon>Insecta</taxon>
        <taxon>Pterygota</taxon>
        <taxon>Palaeoptera</taxon>
        <taxon>Odonata</taxon>
        <taxon>Epiprocta</taxon>
        <taxon>Anisoptera</taxon>
        <taxon>Libelluloidea</taxon>
        <taxon>Libellulidae</taxon>
        <taxon>Ladona</taxon>
    </lineage>
</organism>
<dbReference type="EMBL" id="KZ308862">
    <property type="protein sequence ID" value="KAG8234954.1"/>
    <property type="molecule type" value="Genomic_DNA"/>
</dbReference>
<dbReference type="Proteomes" id="UP000792457">
    <property type="component" value="Unassembled WGS sequence"/>
</dbReference>
<sequence>MLKIRNVTSRDFTSYKCMAKNSLGETDGVIKLDEIPAPSTTTTTPVPLPPSVSSPHDKKKVPPLQLWLHSINSPRLYCKRMEKQYTGGPSKEEIMELD</sequence>
<comment type="caution">
    <text evidence="2">The sequence shown here is derived from an EMBL/GenBank/DDBJ whole genome shotgun (WGS) entry which is preliminary data.</text>
</comment>